<dbReference type="PANTHER" id="PTHR47674">
    <property type="entry name" value="SAGA-ASSOCIATED FACTOR 11"/>
    <property type="match status" value="1"/>
</dbReference>
<evidence type="ECO:0000256" key="4">
    <source>
        <dbReference type="ARBA" id="ARBA00022833"/>
    </source>
</evidence>
<reference evidence="12" key="1">
    <citation type="submission" date="2021-01" db="EMBL/GenBank/DDBJ databases">
        <authorList>
            <person name="Corre E."/>
            <person name="Pelletier E."/>
            <person name="Niang G."/>
            <person name="Scheremetjew M."/>
            <person name="Finn R."/>
            <person name="Kale V."/>
            <person name="Holt S."/>
            <person name="Cochrane G."/>
            <person name="Meng A."/>
            <person name="Brown T."/>
            <person name="Cohen L."/>
        </authorList>
    </citation>
    <scope>NUCLEOTIDE SEQUENCE</scope>
    <source>
        <strain evidence="12">CCMP1452</strain>
    </source>
</reference>
<evidence type="ECO:0000256" key="5">
    <source>
        <dbReference type="ARBA" id="ARBA00022853"/>
    </source>
</evidence>
<dbReference type="GO" id="GO:0008270">
    <property type="term" value="F:zinc ion binding"/>
    <property type="evidence" value="ECO:0007669"/>
    <property type="project" value="UniProtKB-KW"/>
</dbReference>
<evidence type="ECO:0000256" key="1">
    <source>
        <dbReference type="ARBA" id="ARBA00004123"/>
    </source>
</evidence>
<keyword evidence="2" id="KW-0479">Metal-binding</keyword>
<dbReference type="GO" id="GO:0070461">
    <property type="term" value="C:SAGA-type complex"/>
    <property type="evidence" value="ECO:0007669"/>
    <property type="project" value="UniProtKB-ARBA"/>
</dbReference>
<dbReference type="InterPro" id="IPR013246">
    <property type="entry name" value="SAGA_su_Sgf11"/>
</dbReference>
<feature type="region of interest" description="Disordered" evidence="11">
    <location>
        <begin position="56"/>
        <end position="140"/>
    </location>
</feature>
<sequence length="179" mass="19744">MKERVQNPSEYYAAEDIFDDMVTALSIEIACGAHRMAKTGEFKLSDIMLPRERVNDSLGSWKTGDDKHDEKDGLESSISESLRSTKGSIQGYNDLYSTTDSTTNDNSQKPKSQSTESSGRDSSYDIWGRIPSKEPKTTVKCKKCGKNVSAIRFAPHLDKCMGLGTSRRNSSSSVRSAAK</sequence>
<evidence type="ECO:0000256" key="6">
    <source>
        <dbReference type="ARBA" id="ARBA00023015"/>
    </source>
</evidence>
<evidence type="ECO:0000256" key="3">
    <source>
        <dbReference type="ARBA" id="ARBA00022771"/>
    </source>
</evidence>
<keyword evidence="3" id="KW-0863">Zinc-finger</keyword>
<evidence type="ECO:0000256" key="7">
    <source>
        <dbReference type="ARBA" id="ARBA00023159"/>
    </source>
</evidence>
<feature type="compositionally biased region" description="Basic and acidic residues" evidence="11">
    <location>
        <begin position="63"/>
        <end position="74"/>
    </location>
</feature>
<dbReference type="GO" id="GO:0006325">
    <property type="term" value="P:chromatin organization"/>
    <property type="evidence" value="ECO:0007669"/>
    <property type="project" value="UniProtKB-KW"/>
</dbReference>
<evidence type="ECO:0000256" key="9">
    <source>
        <dbReference type="ARBA" id="ARBA00023242"/>
    </source>
</evidence>
<dbReference type="GO" id="GO:0005634">
    <property type="term" value="C:nucleus"/>
    <property type="evidence" value="ECO:0007669"/>
    <property type="project" value="UniProtKB-SubCell"/>
</dbReference>
<dbReference type="Gene3D" id="3.30.160.60">
    <property type="entry name" value="Classic Zinc Finger"/>
    <property type="match status" value="1"/>
</dbReference>
<accession>A0A7S2WKT2</accession>
<protein>
    <recommendedName>
        <fullName evidence="10">SAGA-associated factor 11</fullName>
    </recommendedName>
</protein>
<dbReference type="Pfam" id="PF08209">
    <property type="entry name" value="Sgf11"/>
    <property type="match status" value="1"/>
</dbReference>
<feature type="compositionally biased region" description="Low complexity" evidence="11">
    <location>
        <begin position="92"/>
        <end position="107"/>
    </location>
</feature>
<keyword evidence="8" id="KW-0804">Transcription</keyword>
<feature type="compositionally biased region" description="Low complexity" evidence="11">
    <location>
        <begin position="166"/>
        <end position="179"/>
    </location>
</feature>
<keyword evidence="7 10" id="KW-0010">Activator</keyword>
<dbReference type="EMBL" id="HBHI01025153">
    <property type="protein sequence ID" value="CAD9692528.1"/>
    <property type="molecule type" value="Transcribed_RNA"/>
</dbReference>
<dbReference type="AlphaFoldDB" id="A0A7S2WKT2"/>
<evidence type="ECO:0000313" key="12">
    <source>
        <dbReference type="EMBL" id="CAD9692528.1"/>
    </source>
</evidence>
<feature type="region of interest" description="Disordered" evidence="11">
    <location>
        <begin position="160"/>
        <end position="179"/>
    </location>
</feature>
<gene>
    <name evidence="12" type="ORF">EANT1437_LOCUS12920</name>
</gene>
<evidence type="ECO:0000256" key="2">
    <source>
        <dbReference type="ARBA" id="ARBA00022723"/>
    </source>
</evidence>
<keyword evidence="6" id="KW-0805">Transcription regulation</keyword>
<keyword evidence="5" id="KW-0156">Chromatin regulator</keyword>
<evidence type="ECO:0000256" key="8">
    <source>
        <dbReference type="ARBA" id="ARBA00023163"/>
    </source>
</evidence>
<comment type="similarity">
    <text evidence="10">Belongs to the SGF11 family.</text>
</comment>
<dbReference type="PANTHER" id="PTHR47674:SF3">
    <property type="entry name" value="SAGA-ASSOCIATED FACTOR 11"/>
    <property type="match status" value="1"/>
</dbReference>
<name>A0A7S2WKT2_9STRA</name>
<evidence type="ECO:0000256" key="11">
    <source>
        <dbReference type="SAM" id="MobiDB-lite"/>
    </source>
</evidence>
<feature type="compositionally biased region" description="Polar residues" evidence="11">
    <location>
        <begin position="76"/>
        <end position="91"/>
    </location>
</feature>
<proteinExistence type="inferred from homology"/>
<keyword evidence="9" id="KW-0539">Nucleus</keyword>
<keyword evidence="4" id="KW-0862">Zinc</keyword>
<organism evidence="12">
    <name type="scientific">Eucampia antarctica</name>
    <dbReference type="NCBI Taxonomy" id="49252"/>
    <lineage>
        <taxon>Eukaryota</taxon>
        <taxon>Sar</taxon>
        <taxon>Stramenopiles</taxon>
        <taxon>Ochrophyta</taxon>
        <taxon>Bacillariophyta</taxon>
        <taxon>Mediophyceae</taxon>
        <taxon>Biddulphiophycidae</taxon>
        <taxon>Hemiaulales</taxon>
        <taxon>Hemiaulaceae</taxon>
        <taxon>Eucampia</taxon>
    </lineage>
</organism>
<comment type="subcellular location">
    <subcellularLocation>
        <location evidence="1 10">Nucleus</location>
    </subcellularLocation>
</comment>
<evidence type="ECO:0000256" key="10">
    <source>
        <dbReference type="RuleBase" id="RU261113"/>
    </source>
</evidence>